<organism evidence="12">
    <name type="scientific">Melampsora larici-populina (strain 98AG31 / pathotype 3-4-7)</name>
    <name type="common">Poplar leaf rust fungus</name>
    <dbReference type="NCBI Taxonomy" id="747676"/>
    <lineage>
        <taxon>Eukaryota</taxon>
        <taxon>Fungi</taxon>
        <taxon>Dikarya</taxon>
        <taxon>Basidiomycota</taxon>
        <taxon>Pucciniomycotina</taxon>
        <taxon>Pucciniomycetes</taxon>
        <taxon>Pucciniales</taxon>
        <taxon>Melampsoraceae</taxon>
        <taxon>Melampsora</taxon>
    </lineage>
</organism>
<dbReference type="InterPro" id="IPR013083">
    <property type="entry name" value="Znf_RING/FYVE/PHD"/>
</dbReference>
<keyword evidence="12" id="KW-1185">Reference proteome</keyword>
<reference evidence="12" key="1">
    <citation type="journal article" date="2011" name="Proc. Natl. Acad. Sci. U.S.A.">
        <title>Obligate biotrophy features unraveled by the genomic analysis of rust fungi.</title>
        <authorList>
            <person name="Duplessis S."/>
            <person name="Cuomo C.A."/>
            <person name="Lin Y.-C."/>
            <person name="Aerts A."/>
            <person name="Tisserant E."/>
            <person name="Veneault-Fourrey C."/>
            <person name="Joly D.L."/>
            <person name="Hacquard S."/>
            <person name="Amselem J."/>
            <person name="Cantarel B.L."/>
            <person name="Chiu R."/>
            <person name="Coutinho P.M."/>
            <person name="Feau N."/>
            <person name="Field M."/>
            <person name="Frey P."/>
            <person name="Gelhaye E."/>
            <person name="Goldberg J."/>
            <person name="Grabherr M.G."/>
            <person name="Kodira C.D."/>
            <person name="Kohler A."/>
            <person name="Kuees U."/>
            <person name="Lindquist E.A."/>
            <person name="Lucas S.M."/>
            <person name="Mago R."/>
            <person name="Mauceli E."/>
            <person name="Morin E."/>
            <person name="Murat C."/>
            <person name="Pangilinan J.L."/>
            <person name="Park R."/>
            <person name="Pearson M."/>
            <person name="Quesneville H."/>
            <person name="Rouhier N."/>
            <person name="Sakthikumar S."/>
            <person name="Salamov A.A."/>
            <person name="Schmutz J."/>
            <person name="Selles B."/>
            <person name="Shapiro H."/>
            <person name="Tanguay P."/>
            <person name="Tuskan G.A."/>
            <person name="Henrissat B."/>
            <person name="Van de Peer Y."/>
            <person name="Rouze P."/>
            <person name="Ellis J.G."/>
            <person name="Dodds P.N."/>
            <person name="Schein J.E."/>
            <person name="Zhong S."/>
            <person name="Hamelin R.C."/>
            <person name="Grigoriev I.V."/>
            <person name="Szabo L.J."/>
            <person name="Martin F."/>
        </authorList>
    </citation>
    <scope>NUCLEOTIDE SEQUENCE [LARGE SCALE GENOMIC DNA]</scope>
    <source>
        <strain evidence="12">98AG31 / pathotype 3-4-7</strain>
    </source>
</reference>
<dbReference type="InParanoid" id="F4RKM0"/>
<dbReference type="EMBL" id="GL883105">
    <property type="protein sequence ID" value="EGG07153.1"/>
    <property type="molecule type" value="Genomic_DNA"/>
</dbReference>
<sequence length="215" mass="25106">MSKNSFTMSKRTRSETPEVEPSILWELLIRFGNKLGSYERAETAFINERRELVFRLFQDIQSVIYQYPEEHQIFSDDHQMTAIDFASKLLQNTVRVRDMTPGPSGSDALTQLQDSQQSMQQNDESVIETAMDYLNHKVFRFSNRNHHSLDLCLICHEEFKSGQSVSQFPCYDSDNHEFHTTCVEVWLRTSFRCPICSTSVEEICSKRNQVWVEDA</sequence>
<evidence type="ECO:0000256" key="2">
    <source>
        <dbReference type="ARBA" id="ARBA00012483"/>
    </source>
</evidence>
<dbReference type="SUPFAM" id="SSF57850">
    <property type="entry name" value="RING/U-box"/>
    <property type="match status" value="1"/>
</dbReference>
<comment type="catalytic activity">
    <reaction evidence="1">
        <text>S-ubiquitinyl-[E2 ubiquitin-conjugating enzyme]-L-cysteine + [acceptor protein]-L-lysine = [E2 ubiquitin-conjugating enzyme]-L-cysteine + N(6)-ubiquitinyl-[acceptor protein]-L-lysine.</text>
        <dbReference type="EC" id="2.3.2.27"/>
    </reaction>
</comment>
<dbReference type="Pfam" id="PF13639">
    <property type="entry name" value="zf-RING_2"/>
    <property type="match status" value="1"/>
</dbReference>
<dbReference type="GO" id="GO:0061630">
    <property type="term" value="F:ubiquitin protein ligase activity"/>
    <property type="evidence" value="ECO:0007669"/>
    <property type="project" value="UniProtKB-EC"/>
</dbReference>
<gene>
    <name evidence="11" type="ORF">MELLADRAFT_86057</name>
</gene>
<evidence type="ECO:0000256" key="8">
    <source>
        <dbReference type="PROSITE-ProRule" id="PRU00175"/>
    </source>
</evidence>
<evidence type="ECO:0000313" key="12">
    <source>
        <dbReference type="Proteomes" id="UP000001072"/>
    </source>
</evidence>
<evidence type="ECO:0000256" key="7">
    <source>
        <dbReference type="ARBA" id="ARBA00022833"/>
    </source>
</evidence>
<evidence type="ECO:0000256" key="6">
    <source>
        <dbReference type="ARBA" id="ARBA00022786"/>
    </source>
</evidence>
<dbReference type="Proteomes" id="UP000001072">
    <property type="component" value="Unassembled WGS sequence"/>
</dbReference>
<dbReference type="VEuPathDB" id="FungiDB:MELLADRAFT_86057"/>
<feature type="domain" description="RING-type" evidence="10">
    <location>
        <begin position="152"/>
        <end position="197"/>
    </location>
</feature>
<dbReference type="RefSeq" id="XP_007409595.1">
    <property type="nucleotide sequence ID" value="XM_007409533.1"/>
</dbReference>
<dbReference type="OrthoDB" id="8062037at2759"/>
<feature type="region of interest" description="Disordered" evidence="9">
    <location>
        <begin position="100"/>
        <end position="121"/>
    </location>
</feature>
<dbReference type="Gene3D" id="3.30.40.10">
    <property type="entry name" value="Zinc/RING finger domain, C3HC4 (zinc finger)"/>
    <property type="match status" value="1"/>
</dbReference>
<evidence type="ECO:0000256" key="1">
    <source>
        <dbReference type="ARBA" id="ARBA00000900"/>
    </source>
</evidence>
<dbReference type="AlphaFoldDB" id="F4RKM0"/>
<keyword evidence="3" id="KW-0808">Transferase</keyword>
<dbReference type="PANTHER" id="PTHR22937:SF65">
    <property type="entry name" value="E3 UBIQUITIN-PROTEIN LIGASE ARK2C"/>
    <property type="match status" value="1"/>
</dbReference>
<dbReference type="KEGG" id="mlr:MELLADRAFT_86057"/>
<keyword evidence="5 8" id="KW-0863">Zinc-finger</keyword>
<dbReference type="PROSITE" id="PS50089">
    <property type="entry name" value="ZF_RING_2"/>
    <property type="match status" value="1"/>
</dbReference>
<dbReference type="EC" id="2.3.2.27" evidence="2"/>
<evidence type="ECO:0000256" key="5">
    <source>
        <dbReference type="ARBA" id="ARBA00022771"/>
    </source>
</evidence>
<name>F4RKM0_MELLP</name>
<keyword evidence="6" id="KW-0833">Ubl conjugation pathway</keyword>
<keyword evidence="4" id="KW-0479">Metal-binding</keyword>
<feature type="compositionally biased region" description="Low complexity" evidence="9">
    <location>
        <begin position="111"/>
        <end position="121"/>
    </location>
</feature>
<dbReference type="PANTHER" id="PTHR22937">
    <property type="entry name" value="E3 UBIQUITIN-PROTEIN LIGASE RNF165"/>
    <property type="match status" value="1"/>
</dbReference>
<dbReference type="GO" id="GO:0008270">
    <property type="term" value="F:zinc ion binding"/>
    <property type="evidence" value="ECO:0007669"/>
    <property type="project" value="UniProtKB-KW"/>
</dbReference>
<accession>F4RKM0</accession>
<dbReference type="STRING" id="747676.F4RKM0"/>
<dbReference type="InterPro" id="IPR001841">
    <property type="entry name" value="Znf_RING"/>
</dbReference>
<evidence type="ECO:0000256" key="4">
    <source>
        <dbReference type="ARBA" id="ARBA00022723"/>
    </source>
</evidence>
<evidence type="ECO:0000259" key="10">
    <source>
        <dbReference type="PROSITE" id="PS50089"/>
    </source>
</evidence>
<protein>
    <recommendedName>
        <fullName evidence="2">RING-type E3 ubiquitin transferase</fullName>
        <ecNumber evidence="2">2.3.2.27</ecNumber>
    </recommendedName>
</protein>
<evidence type="ECO:0000256" key="9">
    <source>
        <dbReference type="SAM" id="MobiDB-lite"/>
    </source>
</evidence>
<evidence type="ECO:0000313" key="11">
    <source>
        <dbReference type="EMBL" id="EGG07153.1"/>
    </source>
</evidence>
<keyword evidence="7" id="KW-0862">Zinc</keyword>
<evidence type="ECO:0000256" key="3">
    <source>
        <dbReference type="ARBA" id="ARBA00022679"/>
    </source>
</evidence>
<dbReference type="HOGENOM" id="CLU_1283497_0_0_1"/>
<dbReference type="GeneID" id="18934065"/>
<proteinExistence type="predicted"/>
<dbReference type="InterPro" id="IPR045191">
    <property type="entry name" value="MBR1/2-like"/>
</dbReference>